<evidence type="ECO:0000313" key="3">
    <source>
        <dbReference type="Proteomes" id="UP000199385"/>
    </source>
</evidence>
<evidence type="ECO:0008006" key="4">
    <source>
        <dbReference type="Google" id="ProtNLM"/>
    </source>
</evidence>
<feature type="region of interest" description="Disordered" evidence="1">
    <location>
        <begin position="1"/>
        <end position="25"/>
    </location>
</feature>
<dbReference type="PATRIC" id="fig|261654.4.peg.4858"/>
<organism evidence="2 3">
    <name type="scientific">Micromonospora auratinigra</name>
    <dbReference type="NCBI Taxonomy" id="261654"/>
    <lineage>
        <taxon>Bacteria</taxon>
        <taxon>Bacillati</taxon>
        <taxon>Actinomycetota</taxon>
        <taxon>Actinomycetes</taxon>
        <taxon>Micromonosporales</taxon>
        <taxon>Micromonosporaceae</taxon>
        <taxon>Micromonospora</taxon>
    </lineage>
</organism>
<gene>
    <name evidence="2" type="ORF">GA0070611_4791</name>
</gene>
<evidence type="ECO:0000313" key="2">
    <source>
        <dbReference type="EMBL" id="SBT50486.1"/>
    </source>
</evidence>
<reference evidence="3" key="1">
    <citation type="submission" date="2016-06" db="EMBL/GenBank/DDBJ databases">
        <authorList>
            <person name="Varghese N."/>
            <person name="Submissions Spin"/>
        </authorList>
    </citation>
    <scope>NUCLEOTIDE SEQUENCE [LARGE SCALE GENOMIC DNA]</scope>
    <source>
        <strain evidence="3">DSM 44815</strain>
    </source>
</reference>
<dbReference type="STRING" id="261654.GA0070611_4791"/>
<accession>A0A1A9A2R4</accession>
<sequence>MRFRLPGARPRGRLRDPTEEGPALRTRHSRRWTICLISLALAGASAGCGTEPQASGGPLVAPRGAAATHSAAEEQAAGKAALTAYSGYLAASRTASLRSDPTHPALARFLADPLLTRVRVAIRDAKEHGAMRTGKLVSNPTVVSVDLTADPPTVEIQDCLDATGYRLVYAKDQRTVPGTRGGRYLATATATRYPDGRWLISAGTAHQDQPC</sequence>
<evidence type="ECO:0000256" key="1">
    <source>
        <dbReference type="SAM" id="MobiDB-lite"/>
    </source>
</evidence>
<dbReference type="AlphaFoldDB" id="A0A1A9A2R4"/>
<dbReference type="Proteomes" id="UP000199385">
    <property type="component" value="Chromosome I"/>
</dbReference>
<dbReference type="EMBL" id="LT594323">
    <property type="protein sequence ID" value="SBT50486.1"/>
    <property type="molecule type" value="Genomic_DNA"/>
</dbReference>
<name>A0A1A9A2R4_9ACTN</name>
<proteinExistence type="predicted"/>
<protein>
    <recommendedName>
        <fullName evidence="4">Secreted protein/lipoprotein</fullName>
    </recommendedName>
</protein>
<keyword evidence="3" id="KW-1185">Reference proteome</keyword>